<dbReference type="EnsemblMetazoa" id="Aqu2.1.36646_001">
    <property type="protein sequence ID" value="Aqu2.1.36646_001"/>
    <property type="gene ID" value="Aqu2.1.36646"/>
</dbReference>
<proteinExistence type="predicted"/>
<dbReference type="InParanoid" id="A0A1X7V9H0"/>
<name>A0A1X7V9H0_AMPQE</name>
<accession>A0A1X7V9H0</accession>
<evidence type="ECO:0000313" key="1">
    <source>
        <dbReference type="EnsemblMetazoa" id="Aqu2.1.36646_001"/>
    </source>
</evidence>
<sequence length="273" mass="30447">MLLEKTQENIGGSHCRVNVSHSARAHDLDEDYGDDKKWAIASTYSKAMATSLLLATPKFGDQIDLLEEAENLSAARGKSVSEVLYLLFWIRYPHVTVGRPQILYIAAKRVAGPTCSSPRGARLNVEALQLLKECCAGYMRTDELKTVSLAHKATVIPKQKEGSLLHLNTDGTTLGQKKIDSAATQKKFNCLIEEQKETDMATCETNARESAIEIVENFCTIHLGFNLRKAFLIGVKSVFESKDNKDHSREYHQVNIFVHEFHKLFGKHGGTPE</sequence>
<reference evidence="1" key="1">
    <citation type="submission" date="2017-05" db="UniProtKB">
        <authorList>
            <consortium name="EnsemblMetazoa"/>
        </authorList>
    </citation>
    <scope>IDENTIFICATION</scope>
</reference>
<protein>
    <submittedName>
        <fullName evidence="1">Uncharacterized protein</fullName>
    </submittedName>
</protein>
<organism evidence="1">
    <name type="scientific">Amphimedon queenslandica</name>
    <name type="common">Sponge</name>
    <dbReference type="NCBI Taxonomy" id="400682"/>
    <lineage>
        <taxon>Eukaryota</taxon>
        <taxon>Metazoa</taxon>
        <taxon>Porifera</taxon>
        <taxon>Demospongiae</taxon>
        <taxon>Heteroscleromorpha</taxon>
        <taxon>Haplosclerida</taxon>
        <taxon>Niphatidae</taxon>
        <taxon>Amphimedon</taxon>
    </lineage>
</organism>
<dbReference type="AlphaFoldDB" id="A0A1X7V9H0"/>